<feature type="active site" description="Proton acceptor" evidence="1">
    <location>
        <position position="24"/>
    </location>
</feature>
<feature type="binding site" evidence="2">
    <location>
        <position position="261"/>
    </location>
    <ligand>
        <name>substrate</name>
    </ligand>
</feature>
<keyword evidence="5" id="KW-1185">Reference proteome</keyword>
<dbReference type="STRING" id="144026.SAMN04488568_11933"/>
<gene>
    <name evidence="4" type="ORF">SAMN04488568_11933</name>
</gene>
<evidence type="ECO:0000259" key="3">
    <source>
        <dbReference type="Pfam" id="PF04101"/>
    </source>
</evidence>
<evidence type="ECO:0000256" key="2">
    <source>
        <dbReference type="PIRSR" id="PIRSR620023-2"/>
    </source>
</evidence>
<dbReference type="Pfam" id="PF04101">
    <property type="entry name" value="Glyco_tran_28_C"/>
    <property type="match status" value="1"/>
</dbReference>
<dbReference type="Proteomes" id="UP000199759">
    <property type="component" value="Unassembled WGS sequence"/>
</dbReference>
<feature type="domain" description="Glycosyl transferase family 28 C-terminal" evidence="3">
    <location>
        <begin position="230"/>
        <end position="323"/>
    </location>
</feature>
<evidence type="ECO:0000256" key="1">
    <source>
        <dbReference type="PIRSR" id="PIRSR620023-1"/>
    </source>
</evidence>
<sequence length="352" mass="36276">MSAAALPARILVRADAGPELGGGHIMRCLALAASLKARGASIAFACAPGSSDLVPALSRSGFAVMTARSAADFDLPPAWGGQADAILVDLYTSTRADESRMRQIAPVIAVLEDLPDRVHDCDLLGDQGFDRQPADYADRVPPGATLLLGPDMTPLRPDFARLRSASLARRLASPGLSRLLVSMGMTDVGGISAQIVALARKSLPDITIDVILGPLAPSLPGLLQAAENDPKFHILVDVDRMAECVMAADLAIGAGGGSALERCVLGVPSLVIVLAENQRPAARAMAAAGAALMIETPQALADALPALLRHVSPPQLAQMSASAARLCDGRGAERIATALLARIARPPTPANA</sequence>
<dbReference type="InterPro" id="IPR020023">
    <property type="entry name" value="PseG"/>
</dbReference>
<dbReference type="Gene3D" id="3.40.50.11190">
    <property type="match status" value="1"/>
</dbReference>
<dbReference type="Gene3D" id="3.40.50.2000">
    <property type="entry name" value="Glycogen Phosphorylase B"/>
    <property type="match status" value="1"/>
</dbReference>
<evidence type="ECO:0000313" key="5">
    <source>
        <dbReference type="Proteomes" id="UP000199759"/>
    </source>
</evidence>
<dbReference type="PANTHER" id="PTHR21015:SF22">
    <property type="entry name" value="GLYCOSYLTRANSFERASE"/>
    <property type="match status" value="1"/>
</dbReference>
<dbReference type="SUPFAM" id="SSF53756">
    <property type="entry name" value="UDP-Glycosyltransferase/glycogen phosphorylase"/>
    <property type="match status" value="1"/>
</dbReference>
<name>A0A1G9VGQ0_9PROT</name>
<dbReference type="PANTHER" id="PTHR21015">
    <property type="entry name" value="UDP-N-ACETYLGLUCOSAMINE--N-ACETYLMURAMYL-(PENTAPEPTIDE) PYROPHOSPHORYL-UNDECAPRENOL N-ACETYLGLUCOSAMINE TRANSFERASE 1"/>
    <property type="match status" value="1"/>
</dbReference>
<dbReference type="EMBL" id="FNHG01000019">
    <property type="protein sequence ID" value="SDM71231.1"/>
    <property type="molecule type" value="Genomic_DNA"/>
</dbReference>
<dbReference type="NCBIfam" id="TIGR03590">
    <property type="entry name" value="PseG"/>
    <property type="match status" value="1"/>
</dbReference>
<evidence type="ECO:0000313" key="4">
    <source>
        <dbReference type="EMBL" id="SDM71231.1"/>
    </source>
</evidence>
<dbReference type="GO" id="GO:0016758">
    <property type="term" value="F:hexosyltransferase activity"/>
    <property type="evidence" value="ECO:0007669"/>
    <property type="project" value="InterPro"/>
</dbReference>
<dbReference type="GO" id="GO:0016787">
    <property type="term" value="F:hydrolase activity"/>
    <property type="evidence" value="ECO:0007669"/>
    <property type="project" value="UniProtKB-KW"/>
</dbReference>
<dbReference type="AlphaFoldDB" id="A0A1G9VGQ0"/>
<dbReference type="OrthoDB" id="9788924at2"/>
<dbReference type="InterPro" id="IPR007235">
    <property type="entry name" value="Glyco_trans_28_C"/>
</dbReference>
<protein>
    <submittedName>
        <fullName evidence="4">UDP-2,4-diacetamido-2,4,6-trideoxy-beta-L-altropyranose hydrolase</fullName>
    </submittedName>
</protein>
<keyword evidence="4" id="KW-0378">Hydrolase</keyword>
<dbReference type="RefSeq" id="WP_091771420.1">
    <property type="nucleotide sequence ID" value="NZ_FNHG01000019.1"/>
</dbReference>
<feature type="binding site" evidence="2">
    <location>
        <position position="156"/>
    </location>
    <ligand>
        <name>substrate</name>
    </ligand>
</feature>
<proteinExistence type="predicted"/>
<accession>A0A1G9VGQ0</accession>
<organism evidence="4 5">
    <name type="scientific">Maricaulis salignorans</name>
    <dbReference type="NCBI Taxonomy" id="144026"/>
    <lineage>
        <taxon>Bacteria</taxon>
        <taxon>Pseudomonadati</taxon>
        <taxon>Pseudomonadota</taxon>
        <taxon>Alphaproteobacteria</taxon>
        <taxon>Maricaulales</taxon>
        <taxon>Maricaulaceae</taxon>
        <taxon>Maricaulis</taxon>
    </lineage>
</organism>
<reference evidence="4 5" key="1">
    <citation type="submission" date="2016-10" db="EMBL/GenBank/DDBJ databases">
        <authorList>
            <person name="de Groot N.N."/>
        </authorList>
    </citation>
    <scope>NUCLEOTIDE SEQUENCE [LARGE SCALE GENOMIC DNA]</scope>
    <source>
        <strain evidence="4 5">DSM 16077</strain>
    </source>
</reference>